<dbReference type="Pfam" id="PF11275">
    <property type="entry name" value="DUF3077"/>
    <property type="match status" value="1"/>
</dbReference>
<accession>A0A059L0M9</accession>
<protein>
    <recommendedName>
        <fullName evidence="3">DUF3077 domain-containing protein</fullName>
    </recommendedName>
</protein>
<proteinExistence type="predicted"/>
<dbReference type="AlphaFoldDB" id="A0A059L0M9"/>
<dbReference type="Proteomes" id="UP000026739">
    <property type="component" value="Unassembled WGS sequence"/>
</dbReference>
<comment type="caution">
    <text evidence="1">The sequence shown here is derived from an EMBL/GenBank/DDBJ whole genome shotgun (WGS) entry which is preliminary data.</text>
</comment>
<reference evidence="1 2" key="1">
    <citation type="submission" date="2013-12" db="EMBL/GenBank/DDBJ databases">
        <authorList>
            <person name="Formusa P.A."/>
            <person name="Habash M."/>
            <person name="Lee H."/>
            <person name="Trevors J.T."/>
        </authorList>
    </citation>
    <scope>NUCLEOTIDE SEQUENCE [LARGE SCALE GENOMIC DNA]</scope>
    <source>
        <strain evidence="1 2">PD30</strain>
    </source>
</reference>
<sequence>MTTSTTRGHATFTRVNATDLKLFRVNAGVPVEDALEMVSLLQHHANQLNFDAAMSDQGDRFSWPALYLGEMAKALIDDINDALFLARADA</sequence>
<name>A0A059L0M9_9PSED</name>
<evidence type="ECO:0000313" key="1">
    <source>
        <dbReference type="EMBL" id="KDD67781.1"/>
    </source>
</evidence>
<evidence type="ECO:0008006" key="3">
    <source>
        <dbReference type="Google" id="ProtNLM"/>
    </source>
</evidence>
<organism evidence="1 2">
    <name type="scientific">Pseudomonas mandelii PD30</name>
    <dbReference type="NCBI Taxonomy" id="1419583"/>
    <lineage>
        <taxon>Bacteria</taxon>
        <taxon>Pseudomonadati</taxon>
        <taxon>Pseudomonadota</taxon>
        <taxon>Gammaproteobacteria</taxon>
        <taxon>Pseudomonadales</taxon>
        <taxon>Pseudomonadaceae</taxon>
        <taxon>Pseudomonas</taxon>
    </lineage>
</organism>
<dbReference type="eggNOG" id="ENOG5030Q1J">
    <property type="taxonomic scope" value="Bacteria"/>
</dbReference>
<gene>
    <name evidence="1" type="ORF">V466_17820</name>
</gene>
<dbReference type="EMBL" id="AZQQ01000082">
    <property type="protein sequence ID" value="KDD67781.1"/>
    <property type="molecule type" value="Genomic_DNA"/>
</dbReference>
<evidence type="ECO:0000313" key="2">
    <source>
        <dbReference type="Proteomes" id="UP000026739"/>
    </source>
</evidence>
<dbReference type="RefSeq" id="WP_033058583.1">
    <property type="nucleotide sequence ID" value="NZ_AZQQ01000082.1"/>
</dbReference>
<dbReference type="InterPro" id="IPR021427">
    <property type="entry name" value="DUF3077"/>
</dbReference>